<dbReference type="AlphaFoldDB" id="A0A8S3WE83"/>
<sequence length="96" mass="10559">MSRPLSDKIIKERSTKNHEHSDSESVIGSRPEEECCSDSEVISNCEDTVSLDLLNDNQDVDSDTDASSSGSKNENVAGPSQSSSYGNYGNWELWEK</sequence>
<protein>
    <submittedName>
        <fullName evidence="2">(apollo) hypothetical protein</fullName>
    </submittedName>
</protein>
<evidence type="ECO:0000313" key="2">
    <source>
        <dbReference type="EMBL" id="CAG4956806.1"/>
    </source>
</evidence>
<accession>A0A8S3WE83</accession>
<comment type="caution">
    <text evidence="2">The sequence shown here is derived from an EMBL/GenBank/DDBJ whole genome shotgun (WGS) entry which is preliminary data.</text>
</comment>
<gene>
    <name evidence="2" type="ORF">PAPOLLO_LOCUS5598</name>
</gene>
<evidence type="ECO:0000313" key="3">
    <source>
        <dbReference type="Proteomes" id="UP000691718"/>
    </source>
</evidence>
<reference evidence="2" key="1">
    <citation type="submission" date="2021-04" db="EMBL/GenBank/DDBJ databases">
        <authorList>
            <person name="Tunstrom K."/>
        </authorList>
    </citation>
    <scope>NUCLEOTIDE SEQUENCE</scope>
</reference>
<feature type="compositionally biased region" description="Basic and acidic residues" evidence="1">
    <location>
        <begin position="1"/>
        <end position="23"/>
    </location>
</feature>
<dbReference type="Proteomes" id="UP000691718">
    <property type="component" value="Unassembled WGS sequence"/>
</dbReference>
<dbReference type="OrthoDB" id="6939261at2759"/>
<feature type="compositionally biased region" description="Polar residues" evidence="1">
    <location>
        <begin position="65"/>
        <end position="87"/>
    </location>
</feature>
<feature type="region of interest" description="Disordered" evidence="1">
    <location>
        <begin position="55"/>
        <end position="96"/>
    </location>
</feature>
<dbReference type="EMBL" id="CAJQZP010000333">
    <property type="protein sequence ID" value="CAG4956806.1"/>
    <property type="molecule type" value="Genomic_DNA"/>
</dbReference>
<organism evidence="2 3">
    <name type="scientific">Parnassius apollo</name>
    <name type="common">Apollo butterfly</name>
    <name type="synonym">Papilio apollo</name>
    <dbReference type="NCBI Taxonomy" id="110799"/>
    <lineage>
        <taxon>Eukaryota</taxon>
        <taxon>Metazoa</taxon>
        <taxon>Ecdysozoa</taxon>
        <taxon>Arthropoda</taxon>
        <taxon>Hexapoda</taxon>
        <taxon>Insecta</taxon>
        <taxon>Pterygota</taxon>
        <taxon>Neoptera</taxon>
        <taxon>Endopterygota</taxon>
        <taxon>Lepidoptera</taxon>
        <taxon>Glossata</taxon>
        <taxon>Ditrysia</taxon>
        <taxon>Papilionoidea</taxon>
        <taxon>Papilionidae</taxon>
        <taxon>Parnassiinae</taxon>
        <taxon>Parnassini</taxon>
        <taxon>Parnassius</taxon>
        <taxon>Parnassius</taxon>
    </lineage>
</organism>
<proteinExistence type="predicted"/>
<name>A0A8S3WE83_PARAO</name>
<feature type="region of interest" description="Disordered" evidence="1">
    <location>
        <begin position="1"/>
        <end position="39"/>
    </location>
</feature>
<keyword evidence="3" id="KW-1185">Reference proteome</keyword>
<evidence type="ECO:0000256" key="1">
    <source>
        <dbReference type="SAM" id="MobiDB-lite"/>
    </source>
</evidence>